<keyword evidence="4" id="KW-0408">Iron</keyword>
<dbReference type="GO" id="GO:0016705">
    <property type="term" value="F:oxidoreductase activity, acting on paired donors, with incorporation or reduction of molecular oxygen"/>
    <property type="evidence" value="ECO:0007669"/>
    <property type="project" value="InterPro"/>
</dbReference>
<evidence type="ECO:0000256" key="4">
    <source>
        <dbReference type="ARBA" id="ARBA00023004"/>
    </source>
</evidence>
<dbReference type="InterPro" id="IPR050529">
    <property type="entry name" value="CYP450_sterol_14alpha_dmase"/>
</dbReference>
<dbReference type="EMBL" id="PQXM01000071">
    <property type="protein sequence ID" value="TGO78315.1"/>
    <property type="molecule type" value="Genomic_DNA"/>
</dbReference>
<protein>
    <recommendedName>
        <fullName evidence="8">Cytochrome P450</fullName>
    </recommendedName>
</protein>
<comment type="caution">
    <text evidence="6">The sequence shown here is derived from an EMBL/GenBank/DDBJ whole genome shotgun (WGS) entry which is preliminary data.</text>
</comment>
<keyword evidence="7" id="KW-1185">Reference proteome</keyword>
<evidence type="ECO:0008006" key="8">
    <source>
        <dbReference type="Google" id="ProtNLM"/>
    </source>
</evidence>
<dbReference type="PANTHER" id="PTHR24304">
    <property type="entry name" value="CYTOCHROME P450 FAMILY 7"/>
    <property type="match status" value="1"/>
</dbReference>
<dbReference type="Gene3D" id="1.10.630.10">
    <property type="entry name" value="Cytochrome P450"/>
    <property type="match status" value="1"/>
</dbReference>
<dbReference type="PANTHER" id="PTHR24304:SF2">
    <property type="entry name" value="24-HYDROXYCHOLESTEROL 7-ALPHA-HYDROXYLASE"/>
    <property type="match status" value="1"/>
</dbReference>
<reference evidence="6 7" key="1">
    <citation type="submission" date="2017-12" db="EMBL/GenBank/DDBJ databases">
        <title>Comparative genomics of Botrytis spp.</title>
        <authorList>
            <person name="Valero-Jimenez C.A."/>
            <person name="Tapia P."/>
            <person name="Veloso J."/>
            <person name="Silva-Moreno E."/>
            <person name="Staats M."/>
            <person name="Valdes J.H."/>
            <person name="Van Kan J.A.L."/>
        </authorList>
    </citation>
    <scope>NUCLEOTIDE SEQUENCE [LARGE SCALE GENOMIC DNA]</scope>
    <source>
        <strain evidence="6 7">Be9601</strain>
    </source>
</reference>
<keyword evidence="5" id="KW-0472">Membrane</keyword>
<dbReference type="GO" id="GO:0020037">
    <property type="term" value="F:heme binding"/>
    <property type="evidence" value="ECO:0007669"/>
    <property type="project" value="InterPro"/>
</dbReference>
<dbReference type="AlphaFoldDB" id="A0A4Z1JXF0"/>
<name>A0A4Z1JXF0_9HELO</name>
<evidence type="ECO:0000313" key="7">
    <source>
        <dbReference type="Proteomes" id="UP000297229"/>
    </source>
</evidence>
<feature type="transmembrane region" description="Helical" evidence="5">
    <location>
        <begin position="12"/>
        <end position="38"/>
    </location>
</feature>
<keyword evidence="5" id="KW-0812">Transmembrane</keyword>
<evidence type="ECO:0000256" key="5">
    <source>
        <dbReference type="SAM" id="Phobius"/>
    </source>
</evidence>
<comment type="similarity">
    <text evidence="1">Belongs to the cytochrome P450 family.</text>
</comment>
<dbReference type="GO" id="GO:0005506">
    <property type="term" value="F:iron ion binding"/>
    <property type="evidence" value="ECO:0007669"/>
    <property type="project" value="InterPro"/>
</dbReference>
<evidence type="ECO:0000256" key="1">
    <source>
        <dbReference type="ARBA" id="ARBA00010617"/>
    </source>
</evidence>
<keyword evidence="3" id="KW-0479">Metal-binding</keyword>
<dbReference type="STRING" id="278938.A0A4Z1JXF0"/>
<sequence length="118" mass="13028">MSTSQRPAPDIAAYLAMIYWVINANAWKVSFWMLVYILHNPSLLAKIRLELKLIMTTPASQDPNSLANSLVPTATPHFLALYHEVLRLITSSVSVRNVASPTYVGGKELQPGGRVIIP</sequence>
<organism evidence="6 7">
    <name type="scientific">Botrytis elliptica</name>
    <dbReference type="NCBI Taxonomy" id="278938"/>
    <lineage>
        <taxon>Eukaryota</taxon>
        <taxon>Fungi</taxon>
        <taxon>Dikarya</taxon>
        <taxon>Ascomycota</taxon>
        <taxon>Pezizomycotina</taxon>
        <taxon>Leotiomycetes</taxon>
        <taxon>Helotiales</taxon>
        <taxon>Sclerotiniaceae</taxon>
        <taxon>Botrytis</taxon>
    </lineage>
</organism>
<accession>A0A4Z1JXF0</accession>
<keyword evidence="5" id="KW-1133">Transmembrane helix</keyword>
<dbReference type="InterPro" id="IPR036396">
    <property type="entry name" value="Cyt_P450_sf"/>
</dbReference>
<proteinExistence type="inferred from homology"/>
<evidence type="ECO:0000313" key="6">
    <source>
        <dbReference type="EMBL" id="TGO78315.1"/>
    </source>
</evidence>
<gene>
    <name evidence="6" type="ORF">BELL_0071g00060</name>
</gene>
<dbReference type="GO" id="GO:0008395">
    <property type="term" value="F:steroid hydroxylase activity"/>
    <property type="evidence" value="ECO:0007669"/>
    <property type="project" value="TreeGrafter"/>
</dbReference>
<dbReference type="Proteomes" id="UP000297229">
    <property type="component" value="Unassembled WGS sequence"/>
</dbReference>
<evidence type="ECO:0000256" key="2">
    <source>
        <dbReference type="ARBA" id="ARBA00022617"/>
    </source>
</evidence>
<keyword evidence="2" id="KW-0349">Heme</keyword>
<evidence type="ECO:0000256" key="3">
    <source>
        <dbReference type="ARBA" id="ARBA00022723"/>
    </source>
</evidence>
<dbReference type="SUPFAM" id="SSF48264">
    <property type="entry name" value="Cytochrome P450"/>
    <property type="match status" value="1"/>
</dbReference>